<name>G5JKD2_9STAP</name>
<dbReference type="SUPFAM" id="SSF54593">
    <property type="entry name" value="Glyoxalase/Bleomycin resistance protein/Dihydroxybiphenyl dioxygenase"/>
    <property type="match status" value="2"/>
</dbReference>
<gene>
    <name evidence="2" type="ORF">SS7213T_09719</name>
</gene>
<comment type="caution">
    <text evidence="2">The sequence shown here is derived from an EMBL/GenBank/DDBJ whole genome shotgun (WGS) entry which is preliminary data.</text>
</comment>
<protein>
    <recommendedName>
        <fullName evidence="1">VOC domain-containing protein</fullName>
    </recommendedName>
</protein>
<keyword evidence="3" id="KW-1185">Reference proteome</keyword>
<dbReference type="RefSeq" id="WP_002464634.1">
    <property type="nucleotide sequence ID" value="NZ_AEUN01000481.1"/>
</dbReference>
<dbReference type="PANTHER" id="PTHR36110">
    <property type="entry name" value="RING-CLEAVING DIOXYGENASE MHQE-RELATED"/>
    <property type="match status" value="1"/>
</dbReference>
<dbReference type="OrthoDB" id="2408010at2"/>
<feature type="domain" description="VOC" evidence="1">
    <location>
        <begin position="3"/>
        <end position="119"/>
    </location>
</feature>
<evidence type="ECO:0000313" key="3">
    <source>
        <dbReference type="Proteomes" id="UP000005413"/>
    </source>
</evidence>
<organism evidence="2 3">
    <name type="scientific">Staphylococcus simiae CCM 7213 = CCUG 51256</name>
    <dbReference type="NCBI Taxonomy" id="911238"/>
    <lineage>
        <taxon>Bacteria</taxon>
        <taxon>Bacillati</taxon>
        <taxon>Bacillota</taxon>
        <taxon>Bacilli</taxon>
        <taxon>Bacillales</taxon>
        <taxon>Staphylococcaceae</taxon>
        <taxon>Staphylococcus</taxon>
    </lineage>
</organism>
<evidence type="ECO:0000313" key="2">
    <source>
        <dbReference type="EMBL" id="EHJ07356.1"/>
    </source>
</evidence>
<dbReference type="Gene3D" id="3.10.180.10">
    <property type="entry name" value="2,3-Dihydroxybiphenyl 1,2-Dioxygenase, domain 1"/>
    <property type="match status" value="2"/>
</dbReference>
<dbReference type="InterPro" id="IPR029068">
    <property type="entry name" value="Glyas_Bleomycin-R_OHBP_Dase"/>
</dbReference>
<sequence length="269" mass="29992">MCGLTSVTLGTTNLQQTKHFMVDILGLNFDKHIDQGMRFGDADLSPGTRIHFIEVPGDELETSHIESIGLRTPSDLGLTEYQDILDNHGIAHTTFKELNGNQYFSFEDYNNHVISIYSDENNSGVGLGMPSIDSAVNPLHQVQGLGPVILKVNDVNTTSQILSHIFGLDLFAEYMPYEDANYYVQVFKIGTGGLGGEIHLCQANPTIQLPDYGVVDQVEFSTQDQAQFNEVISKLNQIELPYETLQKDDFESIRITENSGLSFIYTLQY</sequence>
<evidence type="ECO:0000259" key="1">
    <source>
        <dbReference type="PROSITE" id="PS51819"/>
    </source>
</evidence>
<dbReference type="InterPro" id="IPR037523">
    <property type="entry name" value="VOC_core"/>
</dbReference>
<proteinExistence type="predicted"/>
<reference evidence="2 3" key="1">
    <citation type="journal article" date="2012" name="BMC Genomics">
        <title>Comparative genomic analysis of the genus Staphylococcus including Staphylococcus aureus and its newly described sister species Staphylococcus simiae.</title>
        <authorList>
            <person name="Suzuki H."/>
            <person name="Lefebure T."/>
            <person name="Pavinski Bitar P."/>
            <person name="Stanhope M.J."/>
        </authorList>
    </citation>
    <scope>NUCLEOTIDE SEQUENCE [LARGE SCALE GENOMIC DNA]</scope>
    <source>
        <strain evidence="2 3">CCM 7213</strain>
    </source>
</reference>
<dbReference type="EMBL" id="AEUN01000481">
    <property type="protein sequence ID" value="EHJ07356.1"/>
    <property type="molecule type" value="Genomic_DNA"/>
</dbReference>
<dbReference type="PATRIC" id="fig|911238.3.peg.1695"/>
<dbReference type="PANTHER" id="PTHR36110:SF4">
    <property type="entry name" value="RING-CLEAVING DIOXYGENASE MHQA-RELATED"/>
    <property type="match status" value="1"/>
</dbReference>
<dbReference type="Proteomes" id="UP000005413">
    <property type="component" value="Unassembled WGS sequence"/>
</dbReference>
<dbReference type="InterPro" id="IPR052537">
    <property type="entry name" value="Extradiol_RC_dioxygenase"/>
</dbReference>
<dbReference type="AlphaFoldDB" id="G5JKD2"/>
<accession>G5JKD2</accession>
<dbReference type="PROSITE" id="PS51819">
    <property type="entry name" value="VOC"/>
    <property type="match status" value="1"/>
</dbReference>